<dbReference type="OrthoDB" id="545773at2759"/>
<feature type="compositionally biased region" description="Low complexity" evidence="1">
    <location>
        <begin position="343"/>
        <end position="352"/>
    </location>
</feature>
<feature type="compositionally biased region" description="Low complexity" evidence="1">
    <location>
        <begin position="403"/>
        <end position="442"/>
    </location>
</feature>
<feature type="region of interest" description="Disordered" evidence="1">
    <location>
        <begin position="1060"/>
        <end position="1100"/>
    </location>
</feature>
<feature type="compositionally biased region" description="Polar residues" evidence="1">
    <location>
        <begin position="99"/>
        <end position="122"/>
    </location>
</feature>
<feature type="region of interest" description="Disordered" evidence="1">
    <location>
        <begin position="731"/>
        <end position="757"/>
    </location>
</feature>
<evidence type="ECO:0000313" key="3">
    <source>
        <dbReference type="Proteomes" id="UP000006906"/>
    </source>
</evidence>
<evidence type="ECO:0000313" key="2">
    <source>
        <dbReference type="EMBL" id="PNW88102.1"/>
    </source>
</evidence>
<feature type="compositionally biased region" description="Polar residues" evidence="1">
    <location>
        <begin position="353"/>
        <end position="362"/>
    </location>
</feature>
<dbReference type="RefSeq" id="XP_042928280.1">
    <property type="nucleotide sequence ID" value="XM_043058366.1"/>
</dbReference>
<dbReference type="GeneID" id="5715084"/>
<feature type="region of interest" description="Disordered" evidence="1">
    <location>
        <begin position="391"/>
        <end position="449"/>
    </location>
</feature>
<feature type="region of interest" description="Disordered" evidence="1">
    <location>
        <begin position="64"/>
        <end position="122"/>
    </location>
</feature>
<reference evidence="2 3" key="1">
    <citation type="journal article" date="2007" name="Science">
        <title>The Chlamydomonas genome reveals the evolution of key animal and plant functions.</title>
        <authorList>
            <person name="Merchant S.S."/>
            <person name="Prochnik S.E."/>
            <person name="Vallon O."/>
            <person name="Harris E.H."/>
            <person name="Karpowicz S.J."/>
            <person name="Witman G.B."/>
            <person name="Terry A."/>
            <person name="Salamov A."/>
            <person name="Fritz-Laylin L.K."/>
            <person name="Marechal-Drouard L."/>
            <person name="Marshall W.F."/>
            <person name="Qu L.H."/>
            <person name="Nelson D.R."/>
            <person name="Sanderfoot A.A."/>
            <person name="Spalding M.H."/>
            <person name="Kapitonov V.V."/>
            <person name="Ren Q."/>
            <person name="Ferris P."/>
            <person name="Lindquist E."/>
            <person name="Shapiro H."/>
            <person name="Lucas S.M."/>
            <person name="Grimwood J."/>
            <person name="Schmutz J."/>
            <person name="Cardol P."/>
            <person name="Cerutti H."/>
            <person name="Chanfreau G."/>
            <person name="Chen C.L."/>
            <person name="Cognat V."/>
            <person name="Croft M.T."/>
            <person name="Dent R."/>
            <person name="Dutcher S."/>
            <person name="Fernandez E."/>
            <person name="Fukuzawa H."/>
            <person name="Gonzalez-Ballester D."/>
            <person name="Gonzalez-Halphen D."/>
            <person name="Hallmann A."/>
            <person name="Hanikenne M."/>
            <person name="Hippler M."/>
            <person name="Inwood W."/>
            <person name="Jabbari K."/>
            <person name="Kalanon M."/>
            <person name="Kuras R."/>
            <person name="Lefebvre P.A."/>
            <person name="Lemaire S.D."/>
            <person name="Lobanov A.V."/>
            <person name="Lohr M."/>
            <person name="Manuell A."/>
            <person name="Meier I."/>
            <person name="Mets L."/>
            <person name="Mittag M."/>
            <person name="Mittelmeier T."/>
            <person name="Moroney J.V."/>
            <person name="Moseley J."/>
            <person name="Napoli C."/>
            <person name="Nedelcu A.M."/>
            <person name="Niyogi K."/>
            <person name="Novoselov S.V."/>
            <person name="Paulsen I.T."/>
            <person name="Pazour G."/>
            <person name="Purton S."/>
            <person name="Ral J.P."/>
            <person name="Riano-Pachon D.M."/>
            <person name="Riekhof W."/>
            <person name="Rymarquis L."/>
            <person name="Schroda M."/>
            <person name="Stern D."/>
            <person name="Umen J."/>
            <person name="Willows R."/>
            <person name="Wilson N."/>
            <person name="Zimmer S.L."/>
            <person name="Allmer J."/>
            <person name="Balk J."/>
            <person name="Bisova K."/>
            <person name="Chen C.J."/>
            <person name="Elias M."/>
            <person name="Gendler K."/>
            <person name="Hauser C."/>
            <person name="Lamb M.R."/>
            <person name="Ledford H."/>
            <person name="Long J.C."/>
            <person name="Minagawa J."/>
            <person name="Page M.D."/>
            <person name="Pan J."/>
            <person name="Pootakham W."/>
            <person name="Roje S."/>
            <person name="Rose A."/>
            <person name="Stahlberg E."/>
            <person name="Terauchi A.M."/>
            <person name="Yang P."/>
            <person name="Ball S."/>
            <person name="Bowler C."/>
            <person name="Dieckmann C.L."/>
            <person name="Gladyshev V.N."/>
            <person name="Green P."/>
            <person name="Jorgensen R."/>
            <person name="Mayfield S."/>
            <person name="Mueller-Roeber B."/>
            <person name="Rajamani S."/>
            <person name="Sayre R.T."/>
            <person name="Brokstein P."/>
            <person name="Dubchak I."/>
            <person name="Goodstein D."/>
            <person name="Hornick L."/>
            <person name="Huang Y.W."/>
            <person name="Jhaveri J."/>
            <person name="Luo Y."/>
            <person name="Martinez D."/>
            <person name="Ngau W.C."/>
            <person name="Otillar B."/>
            <person name="Poliakov A."/>
            <person name="Porter A."/>
            <person name="Szajkowski L."/>
            <person name="Werner G."/>
            <person name="Zhou K."/>
            <person name="Grigoriev I.V."/>
            <person name="Rokhsar D.S."/>
            <person name="Grossman A.R."/>
        </authorList>
    </citation>
    <scope>NUCLEOTIDE SEQUENCE [LARGE SCALE GENOMIC DNA]</scope>
    <source>
        <strain evidence="3">CC-503</strain>
    </source>
</reference>
<feature type="compositionally biased region" description="Low complexity" evidence="1">
    <location>
        <begin position="1269"/>
        <end position="1293"/>
    </location>
</feature>
<organism evidence="2 3">
    <name type="scientific">Chlamydomonas reinhardtii</name>
    <name type="common">Chlamydomonas smithii</name>
    <dbReference type="NCBI Taxonomy" id="3055"/>
    <lineage>
        <taxon>Eukaryota</taxon>
        <taxon>Viridiplantae</taxon>
        <taxon>Chlorophyta</taxon>
        <taxon>core chlorophytes</taxon>
        <taxon>Chlorophyceae</taxon>
        <taxon>CS clade</taxon>
        <taxon>Chlamydomonadales</taxon>
        <taxon>Chlamydomonadaceae</taxon>
        <taxon>Chlamydomonas</taxon>
    </lineage>
</organism>
<gene>
    <name evidence="2" type="ORF">CHLRE_01g014250v5</name>
</gene>
<dbReference type="EMBL" id="CM008962">
    <property type="protein sequence ID" value="PNW88102.1"/>
    <property type="molecule type" value="Genomic_DNA"/>
</dbReference>
<protein>
    <submittedName>
        <fullName evidence="2">Uncharacterized protein</fullName>
    </submittedName>
</protein>
<feature type="compositionally biased region" description="Low complexity" evidence="1">
    <location>
        <begin position="906"/>
        <end position="926"/>
    </location>
</feature>
<feature type="region of interest" description="Disordered" evidence="1">
    <location>
        <begin position="1267"/>
        <end position="1311"/>
    </location>
</feature>
<dbReference type="Proteomes" id="UP000006906">
    <property type="component" value="Chromosome 1"/>
</dbReference>
<dbReference type="Gramene" id="PNW88102">
    <property type="protein sequence ID" value="PNW88102"/>
    <property type="gene ID" value="CHLRE_01g014250v5"/>
</dbReference>
<sequence>METGLQGRGLAFAQTGAACPGRPVRPSWPSAAGSGAQVHWTTPWSFGIRSPALCVNAASRIASSGAGADTRSRTDSGTTAQAQGQRIERRGPAALLDSLPTQAPEATTSAPGTRQPQPAHTLTTSPELLRRRHEQLAAAQNLTRQLSSAASVAEARELFAAHGERFNGIHWSALLTQLARLDAGAVAPAHPRGLQAAAALTSTSCSYSVSDIIASQPATRVRLQAHHPDGHLPAPAAPPAAPRLAGSHRPLTPRQRSELRELVSQQLLPRLGLSLMGLAPRQLAAVLAALAELALPPPAFWMDEWLQHFGRRLEAATPVATPSAAVGGSVEAEARSGGGAGSEGVAAAAVSRPRSQLQPQRPNTCDIAQAMWALARLRGMQSDSGAAAAELSQGVEAADPPDASTASLFASSTTSATGRASSPLPDTSSSSSSSSDNSNNNSGSGGGAGGGGPSLVWLDSAAAAFAAAASAAAPRELSGYLAAAARLGYRPPASAMAAILGRCAALMRHELGAEAEAAVVAERAARSRRDEESFGPRELSGVLWALATLGFNPGAAWLGLADRLLLRLAGGEEERGEGKCREAGGAASSMTAAAQAQLAPEMQVQQHQQQQQVVLIEKDENASALPRHDPQSATSTTPPSQPAADPSDWWGEHFAYAGGAACLPTAASSVVEPPKAQSPQLRGRTLQPPWVLLDTRQAATCAWALAKLSHTPPPAVMSALLCHTCGGSGGKRSSTSSLVSGSDSARGTVGSAGRSAGTGGLALRAARAQDLSMLVFALGALRYRPEQSQQAVALLAAMAARMHTASDQDLVVWVAALSRLRLAVPAAWAEAMVRQTAPRLDSLPPLALVNWVAAMAELQTAAVAAPVLEAMAADQGQQGGAQDRRSLRLTKASKEVLYWEGKAARAKQQQQRGQQQQHSGQDRQAAGPWVVLALPPRGTPSPGDALAAGLAPATAELTDPKQATVSAPSHSPYSNRAVDGVVVRPAAALLRPVLLARLARLSTARLPDLDLEATCRLAWAAARLRVRPGARGLGLVGDGGWVDTLVSSSMDKLERRLQMAQPYEQAQQQPQVQAQQGRGQGPRPAGSQGTRGGQTAGSERTIVSPAVPVVGAEWLLKLVWAVAALLRRHRAGLHRSALRQPLLAHLWNQRLRMRQQLRLAGVPVDKSVLVALRSPVFKACASAELPAGWSRLRRRRGGKAGRQGQHAGEAAAGEAAAVGSARPAALVRRRWCTLLMAALWPQLASLSNTQLLRLVNGMAALYESGRTEGSFGSVSNSSGSGSRGAADDGVASSRATAVSRPPPAAMPPQRQRRMAAALHEYCRQRVEATCGGDDACDVTTAGLLRVTSAWQVDGTHEVAVEQEAGVRKRAG</sequence>
<dbReference type="KEGG" id="cre:CHLRE_01g014250v5"/>
<name>A0A2K3E5N1_CHLRE</name>
<feature type="compositionally biased region" description="Polar residues" evidence="1">
    <location>
        <begin position="75"/>
        <end position="84"/>
    </location>
</feature>
<keyword evidence="3" id="KW-1185">Reference proteome</keyword>
<dbReference type="ExpressionAtlas" id="A0A2K3E5N1">
    <property type="expression patterns" value="baseline and differential"/>
</dbReference>
<feature type="region of interest" description="Disordered" evidence="1">
    <location>
        <begin position="227"/>
        <end position="255"/>
    </location>
</feature>
<dbReference type="InParanoid" id="A0A2K3E5N1"/>
<evidence type="ECO:0000256" key="1">
    <source>
        <dbReference type="SAM" id="MobiDB-lite"/>
    </source>
</evidence>
<accession>A0A2K3E5N1</accession>
<feature type="compositionally biased region" description="Low complexity" evidence="1">
    <location>
        <begin position="1060"/>
        <end position="1088"/>
    </location>
</feature>
<feature type="region of interest" description="Disordered" evidence="1">
    <location>
        <begin position="622"/>
        <end position="650"/>
    </location>
</feature>
<feature type="region of interest" description="Disordered" evidence="1">
    <location>
        <begin position="324"/>
        <end position="362"/>
    </location>
</feature>
<feature type="region of interest" description="Disordered" evidence="1">
    <location>
        <begin position="903"/>
        <end position="926"/>
    </location>
</feature>
<proteinExistence type="predicted"/>